<evidence type="ECO:0000313" key="16">
    <source>
        <dbReference type="Proteomes" id="UP001204621"/>
    </source>
</evidence>
<dbReference type="Proteomes" id="UP001204621">
    <property type="component" value="Unassembled WGS sequence"/>
</dbReference>
<comment type="caution">
    <text evidence="15">The sequence shown here is derived from an EMBL/GenBank/DDBJ whole genome shotgun (WGS) entry which is preliminary data.</text>
</comment>
<keyword evidence="10" id="KW-0456">Lyase</keyword>
<evidence type="ECO:0000259" key="13">
    <source>
        <dbReference type="Pfam" id="PF00725"/>
    </source>
</evidence>
<keyword evidence="9" id="KW-0413">Isomerase</keyword>
<evidence type="ECO:0000313" key="15">
    <source>
        <dbReference type="EMBL" id="MCS0657399.1"/>
    </source>
</evidence>
<evidence type="ECO:0000256" key="1">
    <source>
        <dbReference type="ARBA" id="ARBA00004275"/>
    </source>
</evidence>
<dbReference type="SUPFAM" id="SSF51735">
    <property type="entry name" value="NAD(P)-binding Rossmann-fold domains"/>
    <property type="match status" value="1"/>
</dbReference>
<evidence type="ECO:0000256" key="3">
    <source>
        <dbReference type="ARBA" id="ARBA00022832"/>
    </source>
</evidence>
<organism evidence="15 16">
    <name type="scientific">Massilia terrae</name>
    <dbReference type="NCBI Taxonomy" id="1811224"/>
    <lineage>
        <taxon>Bacteria</taxon>
        <taxon>Pseudomonadati</taxon>
        <taxon>Pseudomonadota</taxon>
        <taxon>Betaproteobacteria</taxon>
        <taxon>Burkholderiales</taxon>
        <taxon>Oxalobacteraceae</taxon>
        <taxon>Telluria group</taxon>
        <taxon>Massilia</taxon>
    </lineage>
</organism>
<reference evidence="15 16" key="1">
    <citation type="submission" date="2022-08" db="EMBL/GenBank/DDBJ databases">
        <title>Reclassification of Massilia species as members of the genera Telluria, Duganella, Pseudoduganella, Mokoshia gen. nov. and Zemynaea gen. nov. using orthogonal and non-orthogonal genome-based approaches.</title>
        <authorList>
            <person name="Bowman J.P."/>
        </authorList>
    </citation>
    <scope>NUCLEOTIDE SEQUENCE [LARGE SCALE GENOMIC DNA]</scope>
    <source>
        <strain evidence="15 16">JCM 31606</strain>
    </source>
</reference>
<dbReference type="PANTHER" id="PTHR23309">
    <property type="entry name" value="3-HYDROXYACYL-COA DEHYROGENASE"/>
    <property type="match status" value="1"/>
</dbReference>
<keyword evidence="7" id="KW-0443">Lipid metabolism</keyword>
<dbReference type="PANTHER" id="PTHR23309:SF51">
    <property type="entry name" value="3-HYDROXYACYL-COA DEHYDROGENASE-RELATED"/>
    <property type="match status" value="1"/>
</dbReference>
<dbReference type="InterPro" id="IPR006176">
    <property type="entry name" value="3-OHacyl-CoA_DH_NAD-bd"/>
</dbReference>
<dbReference type="CDD" id="cd06558">
    <property type="entry name" value="crotonase-like"/>
    <property type="match status" value="1"/>
</dbReference>
<evidence type="ECO:0000256" key="7">
    <source>
        <dbReference type="ARBA" id="ARBA00023098"/>
    </source>
</evidence>
<evidence type="ECO:0000256" key="11">
    <source>
        <dbReference type="ARBA" id="ARBA00023268"/>
    </source>
</evidence>
<dbReference type="EMBL" id="JANUGU010000001">
    <property type="protein sequence ID" value="MCS0657399.1"/>
    <property type="molecule type" value="Genomic_DNA"/>
</dbReference>
<dbReference type="InterPro" id="IPR006108">
    <property type="entry name" value="3HC_DH_C"/>
</dbReference>
<dbReference type="SUPFAM" id="SSF48179">
    <property type="entry name" value="6-phosphogluconate dehydrogenase C-terminal domain-like"/>
    <property type="match status" value="2"/>
</dbReference>
<dbReference type="Pfam" id="PF00378">
    <property type="entry name" value="ECH_1"/>
    <property type="match status" value="1"/>
</dbReference>
<dbReference type="InterPro" id="IPR008927">
    <property type="entry name" value="6-PGluconate_DH-like_C_sf"/>
</dbReference>
<dbReference type="Gene3D" id="3.40.50.720">
    <property type="entry name" value="NAD(P)-binding Rossmann-like Domain"/>
    <property type="match status" value="1"/>
</dbReference>
<proteinExistence type="predicted"/>
<dbReference type="InterPro" id="IPR029045">
    <property type="entry name" value="ClpP/crotonase-like_dom_sf"/>
</dbReference>
<gene>
    <name evidence="15" type="ORF">NX778_04900</name>
</gene>
<evidence type="ECO:0000256" key="4">
    <source>
        <dbReference type="ARBA" id="ARBA00022963"/>
    </source>
</evidence>
<evidence type="ECO:0000256" key="6">
    <source>
        <dbReference type="ARBA" id="ARBA00023027"/>
    </source>
</evidence>
<dbReference type="InterPro" id="IPR036291">
    <property type="entry name" value="NAD(P)-bd_dom_sf"/>
</dbReference>
<sequence>MSAEYTVQGQVAVITLNNPPVNGLGLETRTAAVQAIGRAEADEAVKAIVLTGAGKAFSGGADIREFNSPKALTEPTLHTLIRTVEGSSKPVVAAIHSVCMGGGLELALGCNYRVAAAGAQIALPEVKLGLIPGAGGTQRLPRLVGIERALEMIVTGVPVPSEKLAGSALFDELVPDASELLSAAIKFAENIADVRPLPKVRDRKVAHPDLDAFLKGARERVKAAAGAFPAPVACVDAIAASATMPFEDGLKFERDRFLQLKETTESKALRHSFFAERAASKIPDVPADTPLRNIAKAAVIGAGTMGAGIAMNFANAGIPVTILEMKRDALDKGFATIRKNYESALKKGKLTSEKLEERLNLISGTLSYEEIADADIVIEAVFEEMAVKAQVFRELDKVMKPGAILASNTSTLDINKIAAVTSRPQDVIGLHFFSPAQVMKLLEIVRGAQTGKDVLATALALSKKLKKTGVVAGVCDGFIGNRMLEQYLRQAGFLLDEGATPEQVDKAIEKFGFAMGPFRMSDLAGNDVGWYIRKRRAVESPHLVYSRTADILCELGRFGQKSGAGWYDYKPGDRHAHPSQLVNDMIADYSRQQGIRRRKVSDEEIIERLVYALVNEGARILEEGIALRASDIDMVYLSGYGFPLHRGGPMFYADTVGLPHVLEAIERYARGRHGEAWAPAPLMVRLAIEGKGFVS</sequence>
<feature type="domain" description="3-hydroxyacyl-CoA dehydrogenase NAD binding" evidence="14">
    <location>
        <begin position="296"/>
        <end position="472"/>
    </location>
</feature>
<comment type="catalytic activity">
    <reaction evidence="12">
        <text>a (3S)-3-hydroxyacyl-CoA + NAD(+) = a 3-oxoacyl-CoA + NADH + H(+)</text>
        <dbReference type="Rhea" id="RHEA:22432"/>
        <dbReference type="ChEBI" id="CHEBI:15378"/>
        <dbReference type="ChEBI" id="CHEBI:57318"/>
        <dbReference type="ChEBI" id="CHEBI:57540"/>
        <dbReference type="ChEBI" id="CHEBI:57945"/>
        <dbReference type="ChEBI" id="CHEBI:90726"/>
        <dbReference type="EC" id="1.1.1.35"/>
    </reaction>
</comment>
<keyword evidence="16" id="KW-1185">Reference proteome</keyword>
<dbReference type="Pfam" id="PF00725">
    <property type="entry name" value="3HCDH"/>
    <property type="match status" value="2"/>
</dbReference>
<feature type="domain" description="3-hydroxyacyl-CoA dehydrogenase C-terminal" evidence="13">
    <location>
        <begin position="477"/>
        <end position="569"/>
    </location>
</feature>
<evidence type="ECO:0000256" key="10">
    <source>
        <dbReference type="ARBA" id="ARBA00023239"/>
    </source>
</evidence>
<evidence type="ECO:0000256" key="9">
    <source>
        <dbReference type="ARBA" id="ARBA00023235"/>
    </source>
</evidence>
<keyword evidence="5" id="KW-0560">Oxidoreductase</keyword>
<keyword evidence="3" id="KW-0276">Fatty acid metabolism</keyword>
<dbReference type="Pfam" id="PF02737">
    <property type="entry name" value="3HCDH_N"/>
    <property type="match status" value="1"/>
</dbReference>
<evidence type="ECO:0000256" key="5">
    <source>
        <dbReference type="ARBA" id="ARBA00023002"/>
    </source>
</evidence>
<evidence type="ECO:0000256" key="8">
    <source>
        <dbReference type="ARBA" id="ARBA00023140"/>
    </source>
</evidence>
<feature type="domain" description="3-hydroxyacyl-CoA dehydrogenase C-terminal" evidence="13">
    <location>
        <begin position="605"/>
        <end position="690"/>
    </location>
</feature>
<evidence type="ECO:0000256" key="2">
    <source>
        <dbReference type="ARBA" id="ARBA00005005"/>
    </source>
</evidence>
<evidence type="ECO:0000259" key="14">
    <source>
        <dbReference type="Pfam" id="PF02737"/>
    </source>
</evidence>
<dbReference type="SUPFAM" id="SSF52096">
    <property type="entry name" value="ClpP/crotonase"/>
    <property type="match status" value="1"/>
</dbReference>
<keyword evidence="8" id="KW-0576">Peroxisome</keyword>
<keyword evidence="6" id="KW-0520">NAD</keyword>
<keyword evidence="11" id="KW-0511">Multifunctional enzyme</keyword>
<dbReference type="InterPro" id="IPR001753">
    <property type="entry name" value="Enoyl-CoA_hydra/iso"/>
</dbReference>
<comment type="subcellular location">
    <subcellularLocation>
        <location evidence="1">Peroxisome</location>
    </subcellularLocation>
</comment>
<evidence type="ECO:0000256" key="12">
    <source>
        <dbReference type="ARBA" id="ARBA00049556"/>
    </source>
</evidence>
<name>A0ABT2CTX5_9BURK</name>
<keyword evidence="4" id="KW-0442">Lipid degradation</keyword>
<protein>
    <submittedName>
        <fullName evidence="15">3-hydroxyacyl-CoA dehydrogenase NAD-binding domain-containing protein</fullName>
    </submittedName>
</protein>
<comment type="pathway">
    <text evidence="2">Lipid metabolism; fatty acid beta-oxidation.</text>
</comment>
<dbReference type="RefSeq" id="WP_258810543.1">
    <property type="nucleotide sequence ID" value="NZ_JANUGU010000001.1"/>
</dbReference>
<accession>A0ABT2CTX5</accession>
<dbReference type="Gene3D" id="3.90.226.10">
    <property type="entry name" value="2-enoyl-CoA Hydratase, Chain A, domain 1"/>
    <property type="match status" value="1"/>
</dbReference>
<dbReference type="Gene3D" id="1.10.1040.50">
    <property type="match status" value="1"/>
</dbReference>